<dbReference type="GO" id="GO:0003700">
    <property type="term" value="F:DNA-binding transcription factor activity"/>
    <property type="evidence" value="ECO:0007669"/>
    <property type="project" value="InterPro"/>
</dbReference>
<dbReference type="InterPro" id="IPR001034">
    <property type="entry name" value="DeoR_HTH"/>
</dbReference>
<protein>
    <submittedName>
        <fullName evidence="5">DeoR/GlpR family DNA-binding transcription regulator</fullName>
    </submittedName>
</protein>
<dbReference type="Pfam" id="PF00455">
    <property type="entry name" value="DeoRC"/>
    <property type="match status" value="1"/>
</dbReference>
<keyword evidence="1" id="KW-0805">Transcription regulation</keyword>
<dbReference type="CDD" id="cd00090">
    <property type="entry name" value="HTH_ARSR"/>
    <property type="match status" value="1"/>
</dbReference>
<comment type="caution">
    <text evidence="5">The sequence shown here is derived from an EMBL/GenBank/DDBJ whole genome shotgun (WGS) entry which is preliminary data.</text>
</comment>
<dbReference type="SMART" id="SM00420">
    <property type="entry name" value="HTH_DEOR"/>
    <property type="match status" value="1"/>
</dbReference>
<dbReference type="PANTHER" id="PTHR30363">
    <property type="entry name" value="HTH-TYPE TRANSCRIPTIONAL REGULATOR SRLR-RELATED"/>
    <property type="match status" value="1"/>
</dbReference>
<dbReference type="PROSITE" id="PS51000">
    <property type="entry name" value="HTH_DEOR_2"/>
    <property type="match status" value="1"/>
</dbReference>
<evidence type="ECO:0000256" key="3">
    <source>
        <dbReference type="ARBA" id="ARBA00023163"/>
    </source>
</evidence>
<dbReference type="InterPro" id="IPR036390">
    <property type="entry name" value="WH_DNA-bd_sf"/>
</dbReference>
<evidence type="ECO:0000313" key="6">
    <source>
        <dbReference type="Proteomes" id="UP000712157"/>
    </source>
</evidence>
<dbReference type="AlphaFoldDB" id="A0A949NEP7"/>
<dbReference type="Proteomes" id="UP000712157">
    <property type="component" value="Unassembled WGS sequence"/>
</dbReference>
<proteinExistence type="predicted"/>
<dbReference type="PROSITE" id="PS00894">
    <property type="entry name" value="HTH_DEOR_1"/>
    <property type="match status" value="1"/>
</dbReference>
<keyword evidence="6" id="KW-1185">Reference proteome</keyword>
<evidence type="ECO:0000256" key="2">
    <source>
        <dbReference type="ARBA" id="ARBA00023125"/>
    </source>
</evidence>
<evidence type="ECO:0000256" key="1">
    <source>
        <dbReference type="ARBA" id="ARBA00023015"/>
    </source>
</evidence>
<dbReference type="InterPro" id="IPR050313">
    <property type="entry name" value="Carb_Metab_HTH_regulators"/>
</dbReference>
<dbReference type="InterPro" id="IPR037171">
    <property type="entry name" value="NagB/RpiA_transferase-like"/>
</dbReference>
<sequence>MLERKYNIERKSEVLNLLEEQGKVNVNQLSDLLNVSKETIRRDLKEMEDSGLIRRTHGGAVLSDTSKGVKEYPYLMREVQNYMEKDRICREAAKTILDGDTVFIDNSSSTLNMIHHIHKDYQVTVITNSIRLLLDASLIENSNLTLISLGGVFRAKNFSLTGIMANEWINNFRPNKVFLSCYGVYEGEGFTDSSIYEIDVKRLMMEKAQKVYMLADSTKFGKKGVVFLSDFSKVDYIVTDRELSPDKARLIESQGTRIVVAREN</sequence>
<name>A0A949NEP7_9FIRM</name>
<evidence type="ECO:0000313" key="5">
    <source>
        <dbReference type="EMBL" id="MBU9736654.1"/>
    </source>
</evidence>
<feature type="domain" description="HTH deoR-type" evidence="4">
    <location>
        <begin position="7"/>
        <end position="62"/>
    </location>
</feature>
<dbReference type="PRINTS" id="PR00037">
    <property type="entry name" value="HTHLACR"/>
</dbReference>
<accession>A0A949NEP7</accession>
<dbReference type="RefSeq" id="WP_158345608.1">
    <property type="nucleotide sequence ID" value="NZ_JAHQCW010000012.1"/>
</dbReference>
<dbReference type="EMBL" id="JAHQCW010000012">
    <property type="protein sequence ID" value="MBU9736654.1"/>
    <property type="molecule type" value="Genomic_DNA"/>
</dbReference>
<gene>
    <name evidence="5" type="ORF">KTH89_08890</name>
</gene>
<dbReference type="PANTHER" id="PTHR30363:SF44">
    <property type="entry name" value="AGA OPERON TRANSCRIPTIONAL REPRESSOR-RELATED"/>
    <property type="match status" value="1"/>
</dbReference>
<dbReference type="Gene3D" id="1.10.10.10">
    <property type="entry name" value="Winged helix-like DNA-binding domain superfamily/Winged helix DNA-binding domain"/>
    <property type="match status" value="1"/>
</dbReference>
<dbReference type="InterPro" id="IPR036388">
    <property type="entry name" value="WH-like_DNA-bd_sf"/>
</dbReference>
<dbReference type="InterPro" id="IPR011991">
    <property type="entry name" value="ArsR-like_HTH"/>
</dbReference>
<dbReference type="InterPro" id="IPR014036">
    <property type="entry name" value="DeoR-like_C"/>
</dbReference>
<dbReference type="InterPro" id="IPR018356">
    <property type="entry name" value="Tscrpt_reg_HTH_DeoR_CS"/>
</dbReference>
<dbReference type="GO" id="GO:0003677">
    <property type="term" value="F:DNA binding"/>
    <property type="evidence" value="ECO:0007669"/>
    <property type="project" value="UniProtKB-KW"/>
</dbReference>
<dbReference type="Pfam" id="PF08220">
    <property type="entry name" value="HTH_DeoR"/>
    <property type="match status" value="1"/>
</dbReference>
<reference evidence="5" key="1">
    <citation type="submission" date="2021-06" db="EMBL/GenBank/DDBJ databases">
        <title>Description of novel taxa of the family Lachnospiraceae.</title>
        <authorList>
            <person name="Chaplin A.V."/>
            <person name="Sokolova S.R."/>
            <person name="Pikina A.P."/>
            <person name="Korzhanova M."/>
            <person name="Belova V."/>
            <person name="Korostin D."/>
            <person name="Efimov B.A."/>
        </authorList>
    </citation>
    <scope>NUCLEOTIDE SEQUENCE</scope>
    <source>
        <strain evidence="5">ASD5720</strain>
    </source>
</reference>
<organism evidence="5 6">
    <name type="scientific">Diplocloster agilis</name>
    <dbReference type="NCBI Taxonomy" id="2850323"/>
    <lineage>
        <taxon>Bacteria</taxon>
        <taxon>Bacillati</taxon>
        <taxon>Bacillota</taxon>
        <taxon>Clostridia</taxon>
        <taxon>Lachnospirales</taxon>
        <taxon>Lachnospiraceae</taxon>
        <taxon>Diplocloster</taxon>
    </lineage>
</organism>
<evidence type="ECO:0000259" key="4">
    <source>
        <dbReference type="PROSITE" id="PS51000"/>
    </source>
</evidence>
<dbReference type="SUPFAM" id="SSF46785">
    <property type="entry name" value="Winged helix' DNA-binding domain"/>
    <property type="match status" value="1"/>
</dbReference>
<keyword evidence="3" id="KW-0804">Transcription</keyword>
<dbReference type="SUPFAM" id="SSF100950">
    <property type="entry name" value="NagB/RpiA/CoA transferase-like"/>
    <property type="match status" value="1"/>
</dbReference>
<keyword evidence="2 5" id="KW-0238">DNA-binding</keyword>
<dbReference type="SMART" id="SM01134">
    <property type="entry name" value="DeoRC"/>
    <property type="match status" value="1"/>
</dbReference>